<dbReference type="InterPro" id="IPR036102">
    <property type="entry name" value="OsmC/Ohrsf"/>
</dbReference>
<dbReference type="KEGG" id="cyn:Cyan7425_1865"/>
<reference evidence="1" key="1">
    <citation type="submission" date="2009-01" db="EMBL/GenBank/DDBJ databases">
        <title>Complete sequence of chromosome Cyanothece sp. PCC 7425.</title>
        <authorList>
            <consortium name="US DOE Joint Genome Institute"/>
            <person name="Lucas S."/>
            <person name="Copeland A."/>
            <person name="Lapidus A."/>
            <person name="Glavina del Rio T."/>
            <person name="Dalin E."/>
            <person name="Tice H."/>
            <person name="Bruce D."/>
            <person name="Goodwin L."/>
            <person name="Pitluck S."/>
            <person name="Sims D."/>
            <person name="Meineke L."/>
            <person name="Brettin T."/>
            <person name="Detter J.C."/>
            <person name="Han C."/>
            <person name="Larimer F."/>
            <person name="Land M."/>
            <person name="Hauser L."/>
            <person name="Kyrpides N."/>
            <person name="Ovchinnikova G."/>
            <person name="Liberton M."/>
            <person name="Stoeckel J."/>
            <person name="Banerjee A."/>
            <person name="Singh A."/>
            <person name="Page L."/>
            <person name="Sato H."/>
            <person name="Zhao L."/>
            <person name="Sherman L."/>
            <person name="Pakrasi H."/>
            <person name="Richardson P."/>
        </authorList>
    </citation>
    <scope>NUCLEOTIDE SEQUENCE</scope>
    <source>
        <strain evidence="1">PCC 7425</strain>
    </source>
</reference>
<dbReference type="SUPFAM" id="SSF82784">
    <property type="entry name" value="OsmC-like"/>
    <property type="match status" value="1"/>
</dbReference>
<dbReference type="HOGENOM" id="CLU_100275_2_0_3"/>
<proteinExistence type="predicted"/>
<dbReference type="InterPro" id="IPR052924">
    <property type="entry name" value="OsmC/Ohr_hydroprdx_reductase"/>
</dbReference>
<gene>
    <name evidence="1" type="ordered locus">Cyan7425_1865</name>
</gene>
<dbReference type="InterPro" id="IPR015946">
    <property type="entry name" value="KH_dom-like_a/b"/>
</dbReference>
<accession>B8HSC6</accession>
<name>B8HSC6_CYAP4</name>
<dbReference type="STRING" id="395961.Cyan7425_1865"/>
<dbReference type="OrthoDB" id="1433018at2"/>
<protein>
    <submittedName>
        <fullName evidence="1">OsmC family protein</fullName>
    </submittedName>
</protein>
<dbReference type="Pfam" id="PF02566">
    <property type="entry name" value="OsmC"/>
    <property type="match status" value="1"/>
</dbReference>
<dbReference type="eggNOG" id="COG1765">
    <property type="taxonomic scope" value="Bacteria"/>
</dbReference>
<organism evidence="1">
    <name type="scientific">Cyanothece sp. (strain PCC 7425 / ATCC 29141)</name>
    <dbReference type="NCBI Taxonomy" id="395961"/>
    <lineage>
        <taxon>Bacteria</taxon>
        <taxon>Bacillati</taxon>
        <taxon>Cyanobacteriota</taxon>
        <taxon>Cyanophyceae</taxon>
        <taxon>Gomontiellales</taxon>
        <taxon>Cyanothecaceae</taxon>
        <taxon>Cyanothece</taxon>
    </lineage>
</organism>
<evidence type="ECO:0000313" key="1">
    <source>
        <dbReference type="EMBL" id="ACL44232.1"/>
    </source>
</evidence>
<dbReference type="InterPro" id="IPR003718">
    <property type="entry name" value="OsmC/Ohr_fam"/>
</dbReference>
<dbReference type="EMBL" id="CP001344">
    <property type="protein sequence ID" value="ACL44232.1"/>
    <property type="molecule type" value="Genomic_DNA"/>
</dbReference>
<sequence>MEMEQGSSLNGVDVSMIEHTVNAIQAQPELAKFKFRLHNTWISGGHNHAQVGNFHGCNQENSHLTALTLEADEPPVLAGTDLGANPVEHLLNALAACLTSTMVYHAAIRGIKIEELESDLEGDIDLRGFLGLSKEVRKGYENIRVNFRVKTAAENLEKLKALSKLSPVFDVTSNGTKVDVQIESQ</sequence>
<dbReference type="Gene3D" id="3.30.300.20">
    <property type="match status" value="1"/>
</dbReference>
<dbReference type="PANTHER" id="PTHR35368">
    <property type="entry name" value="HYDROPEROXIDE REDUCTASE"/>
    <property type="match status" value="1"/>
</dbReference>
<dbReference type="AlphaFoldDB" id="B8HSC6"/>
<dbReference type="PANTHER" id="PTHR35368:SF1">
    <property type="entry name" value="HYDROPEROXIDE REDUCTASE"/>
    <property type="match status" value="1"/>
</dbReference>